<protein>
    <recommendedName>
        <fullName evidence="3">HNH endonuclease</fullName>
    </recommendedName>
</protein>
<evidence type="ECO:0000313" key="1">
    <source>
        <dbReference type="EMBL" id="GLQ68563.1"/>
    </source>
</evidence>
<name>A0ABQ5WZE4_9PROT</name>
<evidence type="ECO:0000313" key="2">
    <source>
        <dbReference type="Proteomes" id="UP001156672"/>
    </source>
</evidence>
<gene>
    <name evidence="1" type="ORF">GCM10007866_10140</name>
</gene>
<keyword evidence="2" id="KW-1185">Reference proteome</keyword>
<sequence length="280" mass="32325">MVTHLPKPKACSIALVDAIVAERASGRNATFFNGLAAEWRKRIKYYIAEHGNPETVPTWSKATDRRTSFLTLYNTPRKDSSQLPILNQLRDRTLRFCPSCGEEGTPNTLDHYLPKEQFPHFAITPLNLTPMCDICQGAKGTKTTDKSGRRMFLHPYYDEFLASQVVHLTIGRPFSAPNDFFLKPSPDLPNELFELVDRHINGLEMECRYSKFFRDEYIRLLRLSQEARDAGDDVRKDIQKFKRMHEMRAVNLWPHIFYDAVVKNQELLDYLANGDLPAML</sequence>
<dbReference type="RefSeq" id="WP_145995623.1">
    <property type="nucleotide sequence ID" value="NZ_BEWL01000009.1"/>
</dbReference>
<dbReference type="Gene3D" id="1.10.30.50">
    <property type="match status" value="1"/>
</dbReference>
<organism evidence="1 2">
    <name type="scientific">Gluconobacter albidus</name>
    <dbReference type="NCBI Taxonomy" id="318683"/>
    <lineage>
        <taxon>Bacteria</taxon>
        <taxon>Pseudomonadati</taxon>
        <taxon>Pseudomonadota</taxon>
        <taxon>Alphaproteobacteria</taxon>
        <taxon>Acetobacterales</taxon>
        <taxon>Acetobacteraceae</taxon>
        <taxon>Gluconobacter</taxon>
    </lineage>
</organism>
<evidence type="ECO:0008006" key="3">
    <source>
        <dbReference type="Google" id="ProtNLM"/>
    </source>
</evidence>
<dbReference type="EMBL" id="BSNW01000008">
    <property type="protein sequence ID" value="GLQ68563.1"/>
    <property type="molecule type" value="Genomic_DNA"/>
</dbReference>
<comment type="caution">
    <text evidence="1">The sequence shown here is derived from an EMBL/GenBank/DDBJ whole genome shotgun (WGS) entry which is preliminary data.</text>
</comment>
<accession>A0ABQ5WZE4</accession>
<dbReference type="Proteomes" id="UP001156672">
    <property type="component" value="Unassembled WGS sequence"/>
</dbReference>
<reference evidence="2" key="1">
    <citation type="journal article" date="2019" name="Int. J. Syst. Evol. Microbiol.">
        <title>The Global Catalogue of Microorganisms (GCM) 10K type strain sequencing project: providing services to taxonomists for standard genome sequencing and annotation.</title>
        <authorList>
            <consortium name="The Broad Institute Genomics Platform"/>
            <consortium name="The Broad Institute Genome Sequencing Center for Infectious Disease"/>
            <person name="Wu L."/>
            <person name="Ma J."/>
        </authorList>
    </citation>
    <scope>NUCLEOTIDE SEQUENCE [LARGE SCALE GENOMIC DNA]</scope>
    <source>
        <strain evidence="2">NBRC 3250</strain>
    </source>
</reference>
<proteinExistence type="predicted"/>